<dbReference type="AlphaFoldDB" id="A0AAN6M7P1"/>
<dbReference type="CDD" id="cd14705">
    <property type="entry name" value="bZIP_Zip1"/>
    <property type="match status" value="1"/>
</dbReference>
<feature type="compositionally biased region" description="Basic and acidic residues" evidence="1">
    <location>
        <begin position="351"/>
        <end position="360"/>
    </location>
</feature>
<feature type="compositionally biased region" description="Polar residues" evidence="1">
    <location>
        <begin position="81"/>
        <end position="90"/>
    </location>
</feature>
<organism evidence="3 4">
    <name type="scientific">Pseudopithomyces chartarum</name>
    <dbReference type="NCBI Taxonomy" id="1892770"/>
    <lineage>
        <taxon>Eukaryota</taxon>
        <taxon>Fungi</taxon>
        <taxon>Dikarya</taxon>
        <taxon>Ascomycota</taxon>
        <taxon>Pezizomycotina</taxon>
        <taxon>Dothideomycetes</taxon>
        <taxon>Pleosporomycetidae</taxon>
        <taxon>Pleosporales</taxon>
        <taxon>Massarineae</taxon>
        <taxon>Didymosphaeriaceae</taxon>
        <taxon>Pseudopithomyces</taxon>
    </lineage>
</organism>
<feature type="compositionally biased region" description="Polar residues" evidence="1">
    <location>
        <begin position="386"/>
        <end position="398"/>
    </location>
</feature>
<feature type="compositionally biased region" description="Polar residues" evidence="1">
    <location>
        <begin position="98"/>
        <end position="111"/>
    </location>
</feature>
<evidence type="ECO:0000313" key="4">
    <source>
        <dbReference type="Proteomes" id="UP001280581"/>
    </source>
</evidence>
<feature type="region of interest" description="Disordered" evidence="1">
    <location>
        <begin position="245"/>
        <end position="398"/>
    </location>
</feature>
<feature type="region of interest" description="Disordered" evidence="1">
    <location>
        <begin position="81"/>
        <end position="111"/>
    </location>
</feature>
<dbReference type="EMBL" id="WVTA01000001">
    <property type="protein sequence ID" value="KAK3217333.1"/>
    <property type="molecule type" value="Genomic_DNA"/>
</dbReference>
<feature type="region of interest" description="Disordered" evidence="1">
    <location>
        <begin position="185"/>
        <end position="207"/>
    </location>
</feature>
<dbReference type="Proteomes" id="UP001280581">
    <property type="component" value="Unassembled WGS sequence"/>
</dbReference>
<dbReference type="InterPro" id="IPR004827">
    <property type="entry name" value="bZIP"/>
</dbReference>
<feature type="compositionally biased region" description="Polar residues" evidence="1">
    <location>
        <begin position="1"/>
        <end position="18"/>
    </location>
</feature>
<dbReference type="GO" id="GO:0003700">
    <property type="term" value="F:DNA-binding transcription factor activity"/>
    <property type="evidence" value="ECO:0007669"/>
    <property type="project" value="InterPro"/>
</dbReference>
<keyword evidence="4" id="KW-1185">Reference proteome</keyword>
<protein>
    <recommendedName>
        <fullName evidence="2">BZIP domain-containing protein</fullName>
    </recommendedName>
</protein>
<feature type="region of interest" description="Disordered" evidence="1">
    <location>
        <begin position="1"/>
        <end position="36"/>
    </location>
</feature>
<dbReference type="PROSITE" id="PS00036">
    <property type="entry name" value="BZIP_BASIC"/>
    <property type="match status" value="1"/>
</dbReference>
<name>A0AAN6M7P1_9PLEO</name>
<feature type="compositionally biased region" description="Low complexity" evidence="1">
    <location>
        <begin position="317"/>
        <end position="350"/>
    </location>
</feature>
<feature type="domain" description="BZIP" evidence="2">
    <location>
        <begin position="184"/>
        <end position="198"/>
    </location>
</feature>
<evidence type="ECO:0000256" key="1">
    <source>
        <dbReference type="SAM" id="MobiDB-lite"/>
    </source>
</evidence>
<proteinExistence type="predicted"/>
<gene>
    <name evidence="3" type="ORF">GRF29_1g2707303</name>
</gene>
<sequence>MSPTAHRSQSLSVLNPPTGTIDAHQSPFLSPSGRLSGVDSITSQPALPTPPMVGVGPRPTYFPTVPTPPPGMVRSELQRASMSFPQSGSASPIAGYSPYSQPASVASSQFDTGTQQAQYASTAASLPMPDLHHIPMAMDMERGRIPMAPTGQSSIQIMTIKSQQGHHVQIPVDVQAASKVADEKRKRNAGASARFRARRKEKEREASMSIARLEQQLREALEDRDFYRGERDYFQHVVYQQPGAERLCQRPSSPRLRRPSMALSNAASSNTGGGSAESPYSAYEDDDVEPDRNVRRRTSTYHPPLGQITASMNGTGPSSSNYSSAAYSSANPAVSGIPSHHAQQQTQSHAFEARDQRLHPEQQQLSGQRPQLHDPFSSEPRYEQQHWAQASGQARENR</sequence>
<evidence type="ECO:0000259" key="2">
    <source>
        <dbReference type="PROSITE" id="PS00036"/>
    </source>
</evidence>
<accession>A0AAN6M7P1</accession>
<reference evidence="3 4" key="1">
    <citation type="submission" date="2021-02" db="EMBL/GenBank/DDBJ databases">
        <title>Genome assembly of Pseudopithomyces chartarum.</title>
        <authorList>
            <person name="Jauregui R."/>
            <person name="Singh J."/>
            <person name="Voisey C."/>
        </authorList>
    </citation>
    <scope>NUCLEOTIDE SEQUENCE [LARGE SCALE GENOMIC DNA]</scope>
    <source>
        <strain evidence="3 4">AGR01</strain>
    </source>
</reference>
<evidence type="ECO:0000313" key="3">
    <source>
        <dbReference type="EMBL" id="KAK3217333.1"/>
    </source>
</evidence>
<comment type="caution">
    <text evidence="3">The sequence shown here is derived from an EMBL/GenBank/DDBJ whole genome shotgun (WGS) entry which is preliminary data.</text>
</comment>